<comment type="caution">
    <text evidence="1">The sequence shown here is derived from an EMBL/GenBank/DDBJ whole genome shotgun (WGS) entry which is preliminary data.</text>
</comment>
<reference evidence="1 2" key="1">
    <citation type="journal article" date="2022" name="New Phytol.">
        <title>Ecological generalism drives hyperdiversity of secondary metabolite gene clusters in xylarialean endophytes.</title>
        <authorList>
            <person name="Franco M.E.E."/>
            <person name="Wisecaver J.H."/>
            <person name="Arnold A.E."/>
            <person name="Ju Y.M."/>
            <person name="Slot J.C."/>
            <person name="Ahrendt S."/>
            <person name="Moore L.P."/>
            <person name="Eastman K.E."/>
            <person name="Scott K."/>
            <person name="Konkel Z."/>
            <person name="Mondo S.J."/>
            <person name="Kuo A."/>
            <person name="Hayes R.D."/>
            <person name="Haridas S."/>
            <person name="Andreopoulos B."/>
            <person name="Riley R."/>
            <person name="LaButti K."/>
            <person name="Pangilinan J."/>
            <person name="Lipzen A."/>
            <person name="Amirebrahimi M."/>
            <person name="Yan J."/>
            <person name="Adam C."/>
            <person name="Keymanesh K."/>
            <person name="Ng V."/>
            <person name="Louie K."/>
            <person name="Northen T."/>
            <person name="Drula E."/>
            <person name="Henrissat B."/>
            <person name="Hsieh H.M."/>
            <person name="Youens-Clark K."/>
            <person name="Lutzoni F."/>
            <person name="Miadlikowska J."/>
            <person name="Eastwood D.C."/>
            <person name="Hamelin R.C."/>
            <person name="Grigoriev I.V."/>
            <person name="U'Ren J.M."/>
        </authorList>
    </citation>
    <scope>NUCLEOTIDE SEQUENCE [LARGE SCALE GENOMIC DNA]</scope>
    <source>
        <strain evidence="1 2">CBS 119005</strain>
    </source>
</reference>
<accession>A0ACB9YLX8</accession>
<dbReference type="Proteomes" id="UP001497700">
    <property type="component" value="Unassembled WGS sequence"/>
</dbReference>
<gene>
    <name evidence="1" type="ORF">F4820DRAFT_117565</name>
</gene>
<protein>
    <submittedName>
        <fullName evidence="1">Uncharacterized protein</fullName>
    </submittedName>
</protein>
<proteinExistence type="predicted"/>
<dbReference type="EMBL" id="MU393592">
    <property type="protein sequence ID" value="KAI4860284.1"/>
    <property type="molecule type" value="Genomic_DNA"/>
</dbReference>
<sequence>MDNSPRSTSPQSTSDRSYASVVNSPSVNETVDGKGSTSSLPSGKLTLKLKTKNGQNHHNGLRDQKLRHPAPRTTFNPAPKDGDKDDQNQVHDSKRPSSVTTFRMQRVQVPGLSSVHQPSTSQNGLTKDTQTVANHNSQIASMQATIAMLNDDVSRRTSELIEARTTIAFKDSSIDELKYVIESLEAEKSEYANFVDEENEENKQTILDLRRENEALRSAIHTGLISIAHVYGPDTSQAYTRVAEEAANRMANGQTPSERSKASSRELSQEPSREPSPEPSSAAPASVSSSSTLQPRILTDDVSHQQQPHSASNGQSLATSEEPKITENTTELLDETARLDVASEVHEDQGVKETPGTQESQFSQESCETREPQPVEDFDCQPTSVGDFSPGAKVKSIIVNIPTISPQTGNGSAKSKDEVHGSPASTLPPAHSTADTQAAGTPAADSPTVGSPVASLPTAQPPTIRPRSYATVASSPPKYKPIVPREKAEGKLVSLPLVRKSTPKTHKSDKSVSSGETGNVRWRERTIAEWAGARGQASSFNMTNRPAPLPSKANPSGPSTTAAAQAPSSGPQSTKNATSQSKGQPGEKEDGWESVKPKYKPRKKNKSKGMAQTQNQATHGANDKATPKEPSNVPMSTKPVPREDSAQSQPQQKWKRRNGTVIGSNSMFSQAANKQKEENQSGPIPQDSSHGRNVSNSGASSQRSSSGVQSKPSPKKAVDNSVNSMGPRESKFDWADEVEKEYSQKNPDDIVHSSF</sequence>
<name>A0ACB9YLX8_9PEZI</name>
<keyword evidence="2" id="KW-1185">Reference proteome</keyword>
<evidence type="ECO:0000313" key="1">
    <source>
        <dbReference type="EMBL" id="KAI4860284.1"/>
    </source>
</evidence>
<organism evidence="1 2">
    <name type="scientific">Hypoxylon rubiginosum</name>
    <dbReference type="NCBI Taxonomy" id="110542"/>
    <lineage>
        <taxon>Eukaryota</taxon>
        <taxon>Fungi</taxon>
        <taxon>Dikarya</taxon>
        <taxon>Ascomycota</taxon>
        <taxon>Pezizomycotina</taxon>
        <taxon>Sordariomycetes</taxon>
        <taxon>Xylariomycetidae</taxon>
        <taxon>Xylariales</taxon>
        <taxon>Hypoxylaceae</taxon>
        <taxon>Hypoxylon</taxon>
    </lineage>
</organism>
<evidence type="ECO:0000313" key="2">
    <source>
        <dbReference type="Proteomes" id="UP001497700"/>
    </source>
</evidence>